<keyword evidence="2" id="KW-1185">Reference proteome</keyword>
<dbReference type="RefSeq" id="WP_193863815.1">
    <property type="nucleotide sequence ID" value="NZ_JADDUM010000034.1"/>
</dbReference>
<evidence type="ECO:0000313" key="1">
    <source>
        <dbReference type="EMBL" id="MBE8590364.1"/>
    </source>
</evidence>
<accession>A0ABR9SP14</accession>
<sequence length="252" mass="27974">MDHNQSIPDSARRDFLCKGLTLIPAVTLACTGLSVTAKQLMTASEVALRAETKILAAPKIADYQPTFFTSEEWIFVQAAISRIIPADEHGPGALEAGAAVYIDRQMNTPYASGAQWYMQGPFVTDAPAEMGYQLQLNPQQIYRLGIAATDTWCQTQTKKNFSAHDNATRDQILGKIETGELHFEKVPAKTFFSLLVQNTREGFFCDPIHGGNKELVGWRQIGFPGARADFMDWVERNEPYPFAPVSIRGERA</sequence>
<organism evidence="1 2">
    <name type="scientific">Pseudomonas cyclaminis</name>
    <dbReference type="NCBI Taxonomy" id="2781239"/>
    <lineage>
        <taxon>Bacteria</taxon>
        <taxon>Pseudomonadati</taxon>
        <taxon>Pseudomonadota</taxon>
        <taxon>Gammaproteobacteria</taxon>
        <taxon>Pseudomonadales</taxon>
        <taxon>Pseudomonadaceae</taxon>
        <taxon>Pseudomonas</taxon>
    </lineage>
</organism>
<gene>
    <name evidence="1" type="ORF">IQK56_05160</name>
</gene>
<comment type="caution">
    <text evidence="1">The sequence shown here is derived from an EMBL/GenBank/DDBJ whole genome shotgun (WGS) entry which is preliminary data.</text>
</comment>
<proteinExistence type="predicted"/>
<dbReference type="InterPro" id="IPR027056">
    <property type="entry name" value="Gluconate_2DH_su3"/>
</dbReference>
<dbReference type="EMBL" id="JADDUM010000034">
    <property type="protein sequence ID" value="MBE8590364.1"/>
    <property type="molecule type" value="Genomic_DNA"/>
</dbReference>
<reference evidence="1 2" key="1">
    <citation type="submission" date="2020-10" db="EMBL/GenBank/DDBJ databases">
        <title>The draft genomes of Cyclamen pathogen Pseudomonas sp.</title>
        <authorList>
            <person name="Fujikawa T."/>
            <person name="Sawada H."/>
        </authorList>
    </citation>
    <scope>NUCLEOTIDE SEQUENCE [LARGE SCALE GENOMIC DNA]</scope>
    <source>
        <strain evidence="1 2">MAFF 301449</strain>
    </source>
</reference>
<protein>
    <submittedName>
        <fullName evidence="1">Gluconate 2-dehydrogenase subunit 3 family protein</fullName>
    </submittedName>
</protein>
<evidence type="ECO:0000313" key="2">
    <source>
        <dbReference type="Proteomes" id="UP000613075"/>
    </source>
</evidence>
<dbReference type="Pfam" id="PF13618">
    <property type="entry name" value="Gluconate_2-dh3"/>
    <property type="match status" value="1"/>
</dbReference>
<dbReference type="Proteomes" id="UP000613075">
    <property type="component" value="Unassembled WGS sequence"/>
</dbReference>
<name>A0ABR9SP14_9PSED</name>